<evidence type="ECO:0000256" key="6">
    <source>
        <dbReference type="ARBA" id="ARBA00022723"/>
    </source>
</evidence>
<evidence type="ECO:0000256" key="16">
    <source>
        <dbReference type="RuleBase" id="RU003651"/>
    </source>
</evidence>
<comment type="cofactor">
    <cofactor evidence="15">
        <name>Zn(2+)</name>
        <dbReference type="ChEBI" id="CHEBI:29105"/>
    </cofactor>
    <text evidence="15">Binds 1 zinc ion per subunit.</text>
</comment>
<dbReference type="HAMAP" id="MF_01458">
    <property type="entry name" value="FtsH"/>
    <property type="match status" value="1"/>
</dbReference>
<dbReference type="Pfam" id="PF00004">
    <property type="entry name" value="AAA"/>
    <property type="match status" value="1"/>
</dbReference>
<keyword evidence="12 15" id="KW-0482">Metalloprotease</keyword>
<evidence type="ECO:0000256" key="2">
    <source>
        <dbReference type="ARBA" id="ARBA00010044"/>
    </source>
</evidence>
<evidence type="ECO:0000256" key="4">
    <source>
        <dbReference type="ARBA" id="ARBA00022670"/>
    </source>
</evidence>
<evidence type="ECO:0000256" key="7">
    <source>
        <dbReference type="ARBA" id="ARBA00022741"/>
    </source>
</evidence>
<evidence type="ECO:0000256" key="11">
    <source>
        <dbReference type="ARBA" id="ARBA00022989"/>
    </source>
</evidence>
<dbReference type="InterPro" id="IPR011546">
    <property type="entry name" value="Pept_M41_FtsH_extracell"/>
</dbReference>
<name>A0A934NE58_9BACT</name>
<comment type="caution">
    <text evidence="19">The sequence shown here is derived from an EMBL/GenBank/DDBJ whole genome shotgun (WGS) entry which is preliminary data.</text>
</comment>
<feature type="region of interest" description="Disordered" evidence="17">
    <location>
        <begin position="1"/>
        <end position="30"/>
    </location>
</feature>
<evidence type="ECO:0000256" key="10">
    <source>
        <dbReference type="ARBA" id="ARBA00022840"/>
    </source>
</evidence>
<dbReference type="PANTHER" id="PTHR23076">
    <property type="entry name" value="METALLOPROTEASE M41 FTSH"/>
    <property type="match status" value="1"/>
</dbReference>
<feature type="transmembrane region" description="Helical" evidence="15">
    <location>
        <begin position="38"/>
        <end position="58"/>
    </location>
</feature>
<dbReference type="InterPro" id="IPR041569">
    <property type="entry name" value="AAA_lid_3"/>
</dbReference>
<dbReference type="SUPFAM" id="SSF140990">
    <property type="entry name" value="FtsH protease domain-like"/>
    <property type="match status" value="1"/>
</dbReference>
<dbReference type="FunFam" id="1.20.58.760:FF:000001">
    <property type="entry name" value="ATP-dependent zinc metalloprotease FtsH"/>
    <property type="match status" value="1"/>
</dbReference>
<dbReference type="GO" id="GO:0005524">
    <property type="term" value="F:ATP binding"/>
    <property type="evidence" value="ECO:0007669"/>
    <property type="project" value="UniProtKB-UniRule"/>
</dbReference>
<feature type="binding site" evidence="15">
    <location>
        <position position="463"/>
    </location>
    <ligand>
        <name>Zn(2+)</name>
        <dbReference type="ChEBI" id="CHEBI:29105"/>
        <note>catalytic</note>
    </ligand>
</feature>
<keyword evidence="11 15" id="KW-1133">Transmembrane helix</keyword>
<dbReference type="InterPro" id="IPR003960">
    <property type="entry name" value="ATPase_AAA_CS"/>
</dbReference>
<keyword evidence="13 15" id="KW-0472">Membrane</keyword>
<dbReference type="GO" id="GO:0004222">
    <property type="term" value="F:metalloendopeptidase activity"/>
    <property type="evidence" value="ECO:0007669"/>
    <property type="project" value="InterPro"/>
</dbReference>
<evidence type="ECO:0000256" key="9">
    <source>
        <dbReference type="ARBA" id="ARBA00022833"/>
    </source>
</evidence>
<dbReference type="InterPro" id="IPR000642">
    <property type="entry name" value="Peptidase_M41"/>
</dbReference>
<evidence type="ECO:0000313" key="19">
    <source>
        <dbReference type="EMBL" id="MBJ7603903.1"/>
    </source>
</evidence>
<dbReference type="Proteomes" id="UP000620075">
    <property type="component" value="Unassembled WGS sequence"/>
</dbReference>
<dbReference type="Gene3D" id="3.30.720.210">
    <property type="match status" value="1"/>
</dbReference>
<dbReference type="PANTHER" id="PTHR23076:SF97">
    <property type="entry name" value="ATP-DEPENDENT ZINC METALLOPROTEASE YME1L1"/>
    <property type="match status" value="1"/>
</dbReference>
<evidence type="ECO:0000256" key="15">
    <source>
        <dbReference type="HAMAP-Rule" id="MF_01458"/>
    </source>
</evidence>
<proteinExistence type="inferred from homology"/>
<evidence type="ECO:0000256" key="17">
    <source>
        <dbReference type="SAM" id="MobiDB-lite"/>
    </source>
</evidence>
<evidence type="ECO:0000256" key="3">
    <source>
        <dbReference type="ARBA" id="ARBA00022475"/>
    </source>
</evidence>
<keyword evidence="4 15" id="KW-0645">Protease</keyword>
<keyword evidence="5 15" id="KW-0812">Transmembrane</keyword>
<feature type="domain" description="AAA+ ATPase" evidence="18">
    <location>
        <begin position="233"/>
        <end position="374"/>
    </location>
</feature>
<keyword evidence="6 15" id="KW-0479">Metal-binding</keyword>
<dbReference type="PROSITE" id="PS00674">
    <property type="entry name" value="AAA"/>
    <property type="match status" value="1"/>
</dbReference>
<feature type="binding site" evidence="15">
    <location>
        <begin position="241"/>
        <end position="248"/>
    </location>
    <ligand>
        <name>ATP</name>
        <dbReference type="ChEBI" id="CHEBI:30616"/>
    </ligand>
</feature>
<comment type="subcellular location">
    <subcellularLocation>
        <location evidence="15">Cell membrane</location>
        <topology evidence="15">Multi-pass membrane protein</topology>
        <orientation evidence="15">Cytoplasmic side</orientation>
    </subcellularLocation>
    <subcellularLocation>
        <location evidence="1">Membrane</location>
    </subcellularLocation>
</comment>
<dbReference type="FunFam" id="3.40.50.300:FF:000001">
    <property type="entry name" value="ATP-dependent zinc metalloprotease FtsH"/>
    <property type="match status" value="1"/>
</dbReference>
<dbReference type="Pfam" id="PF17862">
    <property type="entry name" value="AAA_lid_3"/>
    <property type="match status" value="1"/>
</dbReference>
<dbReference type="GO" id="GO:0005886">
    <property type="term" value="C:plasma membrane"/>
    <property type="evidence" value="ECO:0007669"/>
    <property type="project" value="UniProtKB-SubCell"/>
</dbReference>
<dbReference type="NCBIfam" id="TIGR01241">
    <property type="entry name" value="FtsH_fam"/>
    <property type="match status" value="1"/>
</dbReference>
<dbReference type="AlphaFoldDB" id="A0A934NE58"/>
<dbReference type="GO" id="GO:0016887">
    <property type="term" value="F:ATP hydrolysis activity"/>
    <property type="evidence" value="ECO:0007669"/>
    <property type="project" value="UniProtKB-UniRule"/>
</dbReference>
<dbReference type="InterPro" id="IPR027417">
    <property type="entry name" value="P-loop_NTPase"/>
</dbReference>
<reference evidence="19 20" key="1">
    <citation type="submission" date="2020-10" db="EMBL/GenBank/DDBJ databases">
        <title>Ca. Dormibacterota MAGs.</title>
        <authorList>
            <person name="Montgomery K."/>
        </authorList>
    </citation>
    <scope>NUCLEOTIDE SEQUENCE [LARGE SCALE GENOMIC DNA]</scope>
    <source>
        <strain evidence="19">SC8811_S16_3</strain>
    </source>
</reference>
<dbReference type="GO" id="GO:0004176">
    <property type="term" value="F:ATP-dependent peptidase activity"/>
    <property type="evidence" value="ECO:0007669"/>
    <property type="project" value="InterPro"/>
</dbReference>
<comment type="similarity">
    <text evidence="14 15">In the central section; belongs to the AAA ATPase family.</text>
</comment>
<dbReference type="InterPro" id="IPR037219">
    <property type="entry name" value="Peptidase_M41-like"/>
</dbReference>
<feature type="binding site" evidence="15">
    <location>
        <position position="467"/>
    </location>
    <ligand>
        <name>Zn(2+)</name>
        <dbReference type="ChEBI" id="CHEBI:29105"/>
        <note>catalytic</note>
    </ligand>
</feature>
<dbReference type="Gene3D" id="1.20.58.760">
    <property type="entry name" value="Peptidase M41"/>
    <property type="match status" value="1"/>
</dbReference>
<evidence type="ECO:0000256" key="1">
    <source>
        <dbReference type="ARBA" id="ARBA00004370"/>
    </source>
</evidence>
<keyword evidence="8 15" id="KW-0378">Hydrolase</keyword>
<evidence type="ECO:0000259" key="18">
    <source>
        <dbReference type="SMART" id="SM00382"/>
    </source>
</evidence>
<comment type="similarity">
    <text evidence="2 15">In the C-terminal section; belongs to the peptidase M41 family.</text>
</comment>
<dbReference type="InterPro" id="IPR005936">
    <property type="entry name" value="FtsH"/>
</dbReference>
<dbReference type="Pfam" id="PF01434">
    <property type="entry name" value="Peptidase_M41"/>
    <property type="match status" value="1"/>
</dbReference>
<dbReference type="Pfam" id="PF06480">
    <property type="entry name" value="FtsH_ext"/>
    <property type="match status" value="1"/>
</dbReference>
<keyword evidence="10 15" id="KW-0067">ATP-binding</keyword>
<dbReference type="CDD" id="cd19501">
    <property type="entry name" value="RecA-like_FtsH"/>
    <property type="match status" value="1"/>
</dbReference>
<dbReference type="GO" id="GO:0030163">
    <property type="term" value="P:protein catabolic process"/>
    <property type="evidence" value="ECO:0007669"/>
    <property type="project" value="UniProtKB-UniRule"/>
</dbReference>
<dbReference type="InterPro" id="IPR003593">
    <property type="entry name" value="AAA+_ATPase"/>
</dbReference>
<dbReference type="InterPro" id="IPR003959">
    <property type="entry name" value="ATPase_AAA_core"/>
</dbReference>
<evidence type="ECO:0000256" key="14">
    <source>
        <dbReference type="ARBA" id="ARBA00061570"/>
    </source>
</evidence>
<dbReference type="SUPFAM" id="SSF52540">
    <property type="entry name" value="P-loop containing nucleoside triphosphate hydrolases"/>
    <property type="match status" value="1"/>
</dbReference>
<comment type="similarity">
    <text evidence="16">Belongs to the AAA ATPase family.</text>
</comment>
<evidence type="ECO:0000313" key="20">
    <source>
        <dbReference type="Proteomes" id="UP000620075"/>
    </source>
</evidence>
<keyword evidence="7 15" id="KW-0547">Nucleotide-binding</keyword>
<sequence length="650" mass="69548">MASKPGGGPPRPEGASPPRPPVKPGRPTAASQLRSPRFWITLLLIFGVNIFAANVLFAPQPAKSVTIPYNVFKEQVSAGNVVSITSTGTVITGTTKTAIGATPKASDKATHFSTVLPAFADPGLESLLEQNNVTINVNDPNQQPPFWQTLLISLGPGLLIVLVLLFVMRRMAGAGGGGILGQFSQSKARLYDPERPGTTFADVAGIEEVKAELVEVVEFLREPLKFQRLGGTVPKGVLLIGPPGTGKTLVARAVAGEANVPFFSMSASEFVEAIVGVGAARVRDLFKKAREAAPAIIFIDELDAIGRSRQGTIRLGGNDEQEQTLNQILTEMDGFDSREGVIVLAATNRADVLDAALLRPGRFDRRVTVMPPDRRGRAAILKIHTRKVPLDSDVDLDAIASDTPGLVGADLRNIVNEAALAAAARGAGAVGEADFSNAIEKTLLGTERHIMLSPVDRERIAYHESGHALLGLLVPGADPVRKVTIIPRGMALGVTVQSPVDDRFNYGERYLRARIIGALGGRAAESLVYGEVTTGAENDLVQVTQIAHEMVVRWGMSDKIGPLNFTENGQPGPFAMTKPYSEGTALLIDAEVKRIAEECMERACQLLTEHRPQLDTLAQALLREDSLNEQEILDVTGLRSRNPRDIGDPD</sequence>
<evidence type="ECO:0000256" key="13">
    <source>
        <dbReference type="ARBA" id="ARBA00023136"/>
    </source>
</evidence>
<evidence type="ECO:0000256" key="12">
    <source>
        <dbReference type="ARBA" id="ARBA00023049"/>
    </source>
</evidence>
<feature type="binding site" evidence="15">
    <location>
        <position position="539"/>
    </location>
    <ligand>
        <name>Zn(2+)</name>
        <dbReference type="ChEBI" id="CHEBI:29105"/>
        <note>catalytic</note>
    </ligand>
</feature>
<dbReference type="Gene3D" id="1.10.8.60">
    <property type="match status" value="1"/>
</dbReference>
<dbReference type="Gene3D" id="3.40.50.300">
    <property type="entry name" value="P-loop containing nucleotide triphosphate hydrolases"/>
    <property type="match status" value="1"/>
</dbReference>
<keyword evidence="9 15" id="KW-0862">Zinc</keyword>
<feature type="transmembrane region" description="Helical" evidence="15">
    <location>
        <begin position="146"/>
        <end position="167"/>
    </location>
</feature>
<keyword evidence="3 15" id="KW-1003">Cell membrane</keyword>
<dbReference type="RefSeq" id="WP_338180666.1">
    <property type="nucleotide sequence ID" value="NZ_JAEKNQ010000044.1"/>
</dbReference>
<feature type="compositionally biased region" description="Pro residues" evidence="17">
    <location>
        <begin position="7"/>
        <end position="24"/>
    </location>
</feature>
<organism evidence="19 20">
    <name type="scientific">Candidatus Dormiibacter inghamiae</name>
    <dbReference type="NCBI Taxonomy" id="3127013"/>
    <lineage>
        <taxon>Bacteria</taxon>
        <taxon>Bacillati</taxon>
        <taxon>Candidatus Dormiibacterota</taxon>
        <taxon>Candidatus Dormibacteria</taxon>
        <taxon>Candidatus Dormibacterales</taxon>
        <taxon>Candidatus Dormibacteraceae</taxon>
        <taxon>Candidatus Dormiibacter</taxon>
    </lineage>
</organism>
<gene>
    <name evidence="15 19" type="primary">ftsH</name>
    <name evidence="19" type="ORF">JF888_12025</name>
</gene>
<protein>
    <recommendedName>
        <fullName evidence="15">ATP-dependent zinc metalloprotease FtsH</fullName>
        <ecNumber evidence="15">3.4.24.-</ecNumber>
    </recommendedName>
</protein>
<dbReference type="EC" id="3.4.24.-" evidence="15"/>
<comment type="subunit">
    <text evidence="15">Homohexamer.</text>
</comment>
<evidence type="ECO:0000256" key="5">
    <source>
        <dbReference type="ARBA" id="ARBA00022692"/>
    </source>
</evidence>
<feature type="active site" evidence="15">
    <location>
        <position position="464"/>
    </location>
</feature>
<accession>A0A934NE58</accession>
<dbReference type="GO" id="GO:0006508">
    <property type="term" value="P:proteolysis"/>
    <property type="evidence" value="ECO:0007669"/>
    <property type="project" value="UniProtKB-KW"/>
</dbReference>
<evidence type="ECO:0000256" key="8">
    <source>
        <dbReference type="ARBA" id="ARBA00022801"/>
    </source>
</evidence>
<dbReference type="FunFam" id="1.10.8.60:FF:000001">
    <property type="entry name" value="ATP-dependent zinc metalloprotease FtsH"/>
    <property type="match status" value="1"/>
</dbReference>
<dbReference type="EMBL" id="JAEKNQ010000044">
    <property type="protein sequence ID" value="MBJ7603903.1"/>
    <property type="molecule type" value="Genomic_DNA"/>
</dbReference>
<dbReference type="SMART" id="SM00382">
    <property type="entry name" value="AAA"/>
    <property type="match status" value="1"/>
</dbReference>
<dbReference type="GO" id="GO:0008270">
    <property type="term" value="F:zinc ion binding"/>
    <property type="evidence" value="ECO:0007669"/>
    <property type="project" value="UniProtKB-UniRule"/>
</dbReference>
<comment type="function">
    <text evidence="15">Acts as a processive, ATP-dependent zinc metallopeptidase for both cytoplasmic and membrane proteins. Plays a role in the quality control of integral membrane proteins.</text>
</comment>